<comment type="caution">
    <text evidence="2">The sequence shown here is derived from an EMBL/GenBank/DDBJ whole genome shotgun (WGS) entry which is preliminary data.</text>
</comment>
<dbReference type="PANTHER" id="PTHR32385">
    <property type="entry name" value="MANNOSYL PHOSPHORYLINOSITOL CERAMIDE SYNTHASE"/>
    <property type="match status" value="1"/>
</dbReference>
<dbReference type="InterPro" id="IPR029044">
    <property type="entry name" value="Nucleotide-diphossugar_trans"/>
</dbReference>
<reference evidence="2" key="1">
    <citation type="submission" date="2021-01" db="EMBL/GenBank/DDBJ databases">
        <title>Whole genome shotgun sequence of Rhizocola hellebori NBRC 109834.</title>
        <authorList>
            <person name="Komaki H."/>
            <person name="Tamura T."/>
        </authorList>
    </citation>
    <scope>NUCLEOTIDE SEQUENCE</scope>
    <source>
        <strain evidence="2">NBRC 109834</strain>
    </source>
</reference>
<evidence type="ECO:0000256" key="1">
    <source>
        <dbReference type="ARBA" id="ARBA00022679"/>
    </source>
</evidence>
<dbReference type="GO" id="GO:0016020">
    <property type="term" value="C:membrane"/>
    <property type="evidence" value="ECO:0007669"/>
    <property type="project" value="GOC"/>
</dbReference>
<evidence type="ECO:0000313" key="3">
    <source>
        <dbReference type="Proteomes" id="UP000612899"/>
    </source>
</evidence>
<protein>
    <submittedName>
        <fullName evidence="2">Uncharacterized protein</fullName>
    </submittedName>
</protein>
<dbReference type="Gene3D" id="3.90.550.20">
    <property type="match status" value="1"/>
</dbReference>
<name>A0A8J3Q4Q9_9ACTN</name>
<dbReference type="InterPro" id="IPR051706">
    <property type="entry name" value="Glycosyltransferase_domain"/>
</dbReference>
<sequence length="266" mass="30996">MLATNELETCQMSRIPKVIHQLYFPDESAAPASYRQFRHNVLESHPDWQHMFWTESSARAMLQEHYPSFLPVYDGYQYRIQRCDAIRYFLLHKYGGFYIDMDIEFVRPLDTLLEDSELIFCNRSFIGNAIMGSAAEHPLWPDVFEAMRQRKDRPPIRLTQLVDWSQVYYVSRSTGSELLEDCVINGGYADKDTVKILPGHVLEADPQYQVDRNKDPLPGFEDMYSIHHKGMRGVPLHLRVFSQVCCSVVRSAESVRGWITPRRASR</sequence>
<gene>
    <name evidence="2" type="ORF">Rhe02_15040</name>
</gene>
<accession>A0A8J3Q4Q9</accession>
<dbReference type="EMBL" id="BONY01000007">
    <property type="protein sequence ID" value="GIH03437.1"/>
    <property type="molecule type" value="Genomic_DNA"/>
</dbReference>
<keyword evidence="3" id="KW-1185">Reference proteome</keyword>
<proteinExistence type="predicted"/>
<dbReference type="InterPro" id="IPR007577">
    <property type="entry name" value="GlycoTrfase_DXD_sugar-bd_CS"/>
</dbReference>
<dbReference type="SUPFAM" id="SSF53448">
    <property type="entry name" value="Nucleotide-diphospho-sugar transferases"/>
    <property type="match status" value="1"/>
</dbReference>
<dbReference type="GO" id="GO:0000030">
    <property type="term" value="F:mannosyltransferase activity"/>
    <property type="evidence" value="ECO:0007669"/>
    <property type="project" value="TreeGrafter"/>
</dbReference>
<dbReference type="Pfam" id="PF04488">
    <property type="entry name" value="Gly_transf_sug"/>
    <property type="match status" value="1"/>
</dbReference>
<dbReference type="GO" id="GO:0051999">
    <property type="term" value="P:mannosyl-inositol phosphorylceramide biosynthetic process"/>
    <property type="evidence" value="ECO:0007669"/>
    <property type="project" value="TreeGrafter"/>
</dbReference>
<keyword evidence="1" id="KW-0808">Transferase</keyword>
<dbReference type="PANTHER" id="PTHR32385:SF15">
    <property type="entry name" value="INOSITOL PHOSPHOCERAMIDE MANNOSYLTRANSFERASE 1"/>
    <property type="match status" value="1"/>
</dbReference>
<dbReference type="RefSeq" id="WP_203907344.1">
    <property type="nucleotide sequence ID" value="NZ_BONY01000007.1"/>
</dbReference>
<evidence type="ECO:0000313" key="2">
    <source>
        <dbReference type="EMBL" id="GIH03437.1"/>
    </source>
</evidence>
<dbReference type="Proteomes" id="UP000612899">
    <property type="component" value="Unassembled WGS sequence"/>
</dbReference>
<dbReference type="AlphaFoldDB" id="A0A8J3Q4Q9"/>
<organism evidence="2 3">
    <name type="scientific">Rhizocola hellebori</name>
    <dbReference type="NCBI Taxonomy" id="1392758"/>
    <lineage>
        <taxon>Bacteria</taxon>
        <taxon>Bacillati</taxon>
        <taxon>Actinomycetota</taxon>
        <taxon>Actinomycetes</taxon>
        <taxon>Micromonosporales</taxon>
        <taxon>Micromonosporaceae</taxon>
        <taxon>Rhizocola</taxon>
    </lineage>
</organism>